<evidence type="ECO:0000313" key="2">
    <source>
        <dbReference type="EMBL" id="AOH84487.1"/>
    </source>
</evidence>
<dbReference type="OrthoDB" id="9807890at2"/>
<dbReference type="InterPro" id="IPR004843">
    <property type="entry name" value="Calcineurin-like_PHP"/>
</dbReference>
<dbReference type="GO" id="GO:0110154">
    <property type="term" value="P:RNA decapping"/>
    <property type="evidence" value="ECO:0007669"/>
    <property type="project" value="TreeGrafter"/>
</dbReference>
<name>A0A1B3ZAN7_9SPHN</name>
<dbReference type="AlphaFoldDB" id="A0A1B3ZAN7"/>
<dbReference type="Pfam" id="PF00149">
    <property type="entry name" value="Metallophos"/>
    <property type="match status" value="1"/>
</dbReference>
<dbReference type="PANTHER" id="PTHR42850">
    <property type="entry name" value="METALLOPHOSPHOESTERASE"/>
    <property type="match status" value="1"/>
</dbReference>
<dbReference type="EMBL" id="CP014168">
    <property type="protein sequence ID" value="AOH84487.1"/>
    <property type="molecule type" value="Genomic_DNA"/>
</dbReference>
<accession>A0A1B3ZAN7</accession>
<proteinExistence type="predicted"/>
<evidence type="ECO:0000313" key="3">
    <source>
        <dbReference type="Proteomes" id="UP000094256"/>
    </source>
</evidence>
<sequence>MFRLPFKKRVPPPPPPMIPPGVRAYAIGDVHGRADLLDALLDDVFADHARRAPAALRLVFLGDLIDRGPASREVVERVRDLVASDDRVSCITGNHEEVFLLALDGDVEALGMFLRIGGDTTLASYGIVDEIYGAGSDAELIDIMRARVPADHVDFLAGLGDRIEIGGYLCVHAGVRPGVPLDAQQPADLRWIRQPFLDHRGAFGKFIIHGHTPTGEVDVQPNRIGIDTGAAYGGKLTAIGLESMQRWFLSVG</sequence>
<dbReference type="STRING" id="1560345.AWL63_11420"/>
<keyword evidence="3" id="KW-1185">Reference proteome</keyword>
<dbReference type="SUPFAM" id="SSF56300">
    <property type="entry name" value="Metallo-dependent phosphatases"/>
    <property type="match status" value="1"/>
</dbReference>
<feature type="domain" description="Calcineurin-like phosphoesterase" evidence="1">
    <location>
        <begin position="24"/>
        <end position="215"/>
    </location>
</feature>
<dbReference type="PANTHER" id="PTHR42850:SF4">
    <property type="entry name" value="ZINC-DEPENDENT ENDOPOLYPHOSPHATASE"/>
    <property type="match status" value="1"/>
</dbReference>
<evidence type="ECO:0000259" key="1">
    <source>
        <dbReference type="Pfam" id="PF00149"/>
    </source>
</evidence>
<protein>
    <submittedName>
        <fullName evidence="2">Serine/threonine protein phosphatase</fullName>
    </submittedName>
</protein>
<dbReference type="InterPro" id="IPR029052">
    <property type="entry name" value="Metallo-depent_PP-like"/>
</dbReference>
<dbReference type="Gene3D" id="3.60.21.10">
    <property type="match status" value="1"/>
</dbReference>
<dbReference type="InterPro" id="IPR050126">
    <property type="entry name" value="Ap4A_hydrolase"/>
</dbReference>
<dbReference type="Proteomes" id="UP000094256">
    <property type="component" value="Chromosome"/>
</dbReference>
<dbReference type="RefSeq" id="WP_069205042.1">
    <property type="nucleotide sequence ID" value="NZ_CP014168.1"/>
</dbReference>
<dbReference type="KEGG" id="span:AWL63_11420"/>
<gene>
    <name evidence="2" type="ORF">AWL63_11420</name>
</gene>
<reference evidence="2 3" key="1">
    <citation type="submission" date="2016-01" db="EMBL/GenBank/DDBJ databases">
        <title>Complete genome and mega plasmid sequence of Sphingomonas panacis DCY99 elicits systemic resistance in rice to Xanthomonas oryzae.</title>
        <authorList>
            <person name="Kim Y.J."/>
            <person name="Yang D.C."/>
            <person name="Sing P."/>
        </authorList>
    </citation>
    <scope>NUCLEOTIDE SEQUENCE [LARGE SCALE GENOMIC DNA]</scope>
    <source>
        <strain evidence="2 3">DCY99</strain>
    </source>
</reference>
<organism evidence="2 3">
    <name type="scientific">Sphingomonas panacis</name>
    <dbReference type="NCBI Taxonomy" id="1560345"/>
    <lineage>
        <taxon>Bacteria</taxon>
        <taxon>Pseudomonadati</taxon>
        <taxon>Pseudomonadota</taxon>
        <taxon>Alphaproteobacteria</taxon>
        <taxon>Sphingomonadales</taxon>
        <taxon>Sphingomonadaceae</taxon>
        <taxon>Sphingomonas</taxon>
    </lineage>
</organism>
<dbReference type="GO" id="GO:0016791">
    <property type="term" value="F:phosphatase activity"/>
    <property type="evidence" value="ECO:0007669"/>
    <property type="project" value="TreeGrafter"/>
</dbReference>
<dbReference type="GO" id="GO:0008803">
    <property type="term" value="F:bis(5'-nucleosyl)-tetraphosphatase (symmetrical) activity"/>
    <property type="evidence" value="ECO:0007669"/>
    <property type="project" value="TreeGrafter"/>
</dbReference>
<dbReference type="GO" id="GO:0005737">
    <property type="term" value="C:cytoplasm"/>
    <property type="evidence" value="ECO:0007669"/>
    <property type="project" value="TreeGrafter"/>
</dbReference>